<dbReference type="GO" id="GO:0032259">
    <property type="term" value="P:methylation"/>
    <property type="evidence" value="ECO:0007669"/>
    <property type="project" value="UniProtKB-KW"/>
</dbReference>
<comment type="catalytic activity">
    <reaction evidence="7">
        <text>a 2'-deoxycytidine in DNA + S-adenosyl-L-methionine = a 5-methyl-2'-deoxycytidine in DNA + S-adenosyl-L-homocysteine + H(+)</text>
        <dbReference type="Rhea" id="RHEA:13681"/>
        <dbReference type="Rhea" id="RHEA-COMP:11369"/>
        <dbReference type="Rhea" id="RHEA-COMP:11370"/>
        <dbReference type="ChEBI" id="CHEBI:15378"/>
        <dbReference type="ChEBI" id="CHEBI:57856"/>
        <dbReference type="ChEBI" id="CHEBI:59789"/>
        <dbReference type="ChEBI" id="CHEBI:85452"/>
        <dbReference type="ChEBI" id="CHEBI:85454"/>
        <dbReference type="EC" id="2.1.1.37"/>
    </reaction>
</comment>
<evidence type="ECO:0000256" key="2">
    <source>
        <dbReference type="ARBA" id="ARBA00022679"/>
    </source>
</evidence>
<dbReference type="PANTHER" id="PTHR10629">
    <property type="entry name" value="CYTOSINE-SPECIFIC METHYLTRANSFERASE"/>
    <property type="match status" value="1"/>
</dbReference>
<evidence type="ECO:0000256" key="5">
    <source>
        <dbReference type="PROSITE-ProRule" id="PRU01016"/>
    </source>
</evidence>
<keyword evidence="4" id="KW-0680">Restriction system</keyword>
<protein>
    <recommendedName>
        <fullName evidence="7">Cytosine-specific methyltransferase</fullName>
        <ecNumber evidence="7">2.1.1.37</ecNumber>
    </recommendedName>
</protein>
<dbReference type="EMBL" id="JBBWYZ010000002">
    <property type="protein sequence ID" value="MEK9510567.1"/>
    <property type="molecule type" value="Genomic_DNA"/>
</dbReference>
<keyword evidence="1 5" id="KW-0489">Methyltransferase</keyword>
<evidence type="ECO:0000313" key="9">
    <source>
        <dbReference type="EMBL" id="MEK9510567.1"/>
    </source>
</evidence>
<feature type="region of interest" description="Disordered" evidence="8">
    <location>
        <begin position="370"/>
        <end position="406"/>
    </location>
</feature>
<feature type="active site" evidence="5">
    <location>
        <position position="86"/>
    </location>
</feature>
<dbReference type="Gene3D" id="3.90.120.10">
    <property type="entry name" value="DNA Methylase, subunit A, domain 2"/>
    <property type="match status" value="1"/>
</dbReference>
<proteinExistence type="inferred from homology"/>
<evidence type="ECO:0000256" key="1">
    <source>
        <dbReference type="ARBA" id="ARBA00022603"/>
    </source>
</evidence>
<dbReference type="PANTHER" id="PTHR10629:SF52">
    <property type="entry name" value="DNA (CYTOSINE-5)-METHYLTRANSFERASE 1"/>
    <property type="match status" value="1"/>
</dbReference>
<dbReference type="GO" id="GO:0003886">
    <property type="term" value="F:DNA (cytosine-5-)-methyltransferase activity"/>
    <property type="evidence" value="ECO:0007669"/>
    <property type="project" value="UniProtKB-EC"/>
</dbReference>
<feature type="compositionally biased region" description="Low complexity" evidence="8">
    <location>
        <begin position="373"/>
        <end position="384"/>
    </location>
</feature>
<dbReference type="CDD" id="cd00315">
    <property type="entry name" value="Cyt_C5_DNA_methylase"/>
    <property type="match status" value="1"/>
</dbReference>
<organism evidence="9 10">
    <name type="scientific">Limnospira fusiformis PMC 851.14</name>
    <dbReference type="NCBI Taxonomy" id="2219512"/>
    <lineage>
        <taxon>Bacteria</taxon>
        <taxon>Bacillati</taxon>
        <taxon>Cyanobacteriota</taxon>
        <taxon>Cyanophyceae</taxon>
        <taxon>Oscillatoriophycideae</taxon>
        <taxon>Oscillatoriales</taxon>
        <taxon>Sirenicapillariaceae</taxon>
        <taxon>Limnospira</taxon>
    </lineage>
</organism>
<sequence>MPILDILNGIKWQNRPKLISLFSGCGGMDLPFHRAGFQVVWAIDCNEAACQTFRRNISENIACDNIQEIEITKVPQADLITGGFPCQDFSMIWKRPGLTGTRGNLYTYFLEFIRHHQPKAFIAENVKGLLSANKYKAIAKIIADFENIEPGYLVKPKLYNFADYGVPQYRERVLIVGVRMDTGFNFIHPSPEYGSDRLYPYLTAKQALKDVEKVADNNEHQRIHSRTVEIIKRIKPGGNYTDIPQDSEYYVKGMISHVYRRLHPDQPSTTIIAGGGGGTWGYHYQEPRSLTNRERARLQTFPDDFVFEGSVTEVRRQIGNAVPPDGMVALVKALIPLFNNSYQPVDLYQFNQELQKLSLSDRLKLANSESAINSPNSLSSLTLSPPQPQPPPNPQNQEKEPLSSLD</sequence>
<dbReference type="RefSeq" id="WP_315662799.1">
    <property type="nucleotide sequence ID" value="NZ_JBBWYZ010000002.1"/>
</dbReference>
<dbReference type="Gene3D" id="3.40.50.150">
    <property type="entry name" value="Vaccinia Virus protein VP39"/>
    <property type="match status" value="1"/>
</dbReference>
<evidence type="ECO:0000256" key="7">
    <source>
        <dbReference type="RuleBase" id="RU000417"/>
    </source>
</evidence>
<keyword evidence="3 5" id="KW-0949">S-adenosyl-L-methionine</keyword>
<feature type="compositionally biased region" description="Pro residues" evidence="8">
    <location>
        <begin position="385"/>
        <end position="394"/>
    </location>
</feature>
<reference evidence="9 10" key="1">
    <citation type="journal article" date="2024" name="Front. Microbiol.">
        <title>Transcriptomic insights into the dominance of two phototrophs throughout the water column of a tropical hypersaline-alkaline crater lake (Dziani Dzaha, Mayotte).</title>
        <authorList>
            <person name="Duperron S."/>
            <person name="Halary S."/>
            <person name="Bouly J.-P."/>
            <person name="Roussel T."/>
            <person name="Hugoni M."/>
            <person name="Bruto M."/>
            <person name="Oger P."/>
            <person name="Duval C."/>
            <person name="Woo A."/>
            <person name="Jezequiel D."/>
            <person name="Ader M."/>
            <person name="Leboulanger C."/>
            <person name="Agogue H."/>
            <person name="Grossi V."/>
            <person name="Trousselier M."/>
            <person name="Bernard C."/>
        </authorList>
    </citation>
    <scope>NUCLEOTIDE SEQUENCE [LARGE SCALE GENOMIC DNA]</scope>
    <source>
        <strain evidence="9 10">PMC 851.14</strain>
    </source>
</reference>
<dbReference type="PROSITE" id="PS51679">
    <property type="entry name" value="SAM_MT_C5"/>
    <property type="match status" value="1"/>
</dbReference>
<dbReference type="InterPro" id="IPR001525">
    <property type="entry name" value="C5_MeTfrase"/>
</dbReference>
<comment type="caution">
    <text evidence="9">The sequence shown here is derived from an EMBL/GenBank/DDBJ whole genome shotgun (WGS) entry which is preliminary data.</text>
</comment>
<feature type="compositionally biased region" description="Basic and acidic residues" evidence="8">
    <location>
        <begin position="397"/>
        <end position="406"/>
    </location>
</feature>
<comment type="similarity">
    <text evidence="5 6">Belongs to the class I-like SAM-binding methyltransferase superfamily. C5-methyltransferase family.</text>
</comment>
<dbReference type="PROSITE" id="PS00094">
    <property type="entry name" value="C5_MTASE_1"/>
    <property type="match status" value="1"/>
</dbReference>
<dbReference type="InterPro" id="IPR050390">
    <property type="entry name" value="C5-Methyltransferase"/>
</dbReference>
<dbReference type="Pfam" id="PF00145">
    <property type="entry name" value="DNA_methylase"/>
    <property type="match status" value="1"/>
</dbReference>
<dbReference type="InterPro" id="IPR029063">
    <property type="entry name" value="SAM-dependent_MTases_sf"/>
</dbReference>
<dbReference type="EC" id="2.1.1.37" evidence="7"/>
<keyword evidence="2 5" id="KW-0808">Transferase</keyword>
<name>A0ABU9EGS3_LIMFS</name>
<gene>
    <name evidence="9" type="ORF">AAEJ74_02380</name>
</gene>
<dbReference type="SUPFAM" id="SSF53335">
    <property type="entry name" value="S-adenosyl-L-methionine-dependent methyltransferases"/>
    <property type="match status" value="1"/>
</dbReference>
<evidence type="ECO:0000256" key="3">
    <source>
        <dbReference type="ARBA" id="ARBA00022691"/>
    </source>
</evidence>
<evidence type="ECO:0000256" key="6">
    <source>
        <dbReference type="RuleBase" id="RU000416"/>
    </source>
</evidence>
<evidence type="ECO:0000313" key="10">
    <source>
        <dbReference type="Proteomes" id="UP001387447"/>
    </source>
</evidence>
<dbReference type="InterPro" id="IPR018117">
    <property type="entry name" value="C5_DNA_meth_AS"/>
</dbReference>
<dbReference type="Proteomes" id="UP001387447">
    <property type="component" value="Unassembled WGS sequence"/>
</dbReference>
<keyword evidence="10" id="KW-1185">Reference proteome</keyword>
<evidence type="ECO:0000256" key="4">
    <source>
        <dbReference type="ARBA" id="ARBA00022747"/>
    </source>
</evidence>
<dbReference type="PRINTS" id="PR00105">
    <property type="entry name" value="C5METTRFRASE"/>
</dbReference>
<accession>A0ABU9EGS3</accession>
<dbReference type="NCBIfam" id="TIGR00675">
    <property type="entry name" value="dcm"/>
    <property type="match status" value="1"/>
</dbReference>
<evidence type="ECO:0000256" key="8">
    <source>
        <dbReference type="SAM" id="MobiDB-lite"/>
    </source>
</evidence>